<dbReference type="GO" id="GO:0032222">
    <property type="term" value="P:regulation of synaptic transmission, cholinergic"/>
    <property type="evidence" value="ECO:0007669"/>
    <property type="project" value="InterPro"/>
</dbReference>
<feature type="signal peptide" evidence="3">
    <location>
        <begin position="1"/>
        <end position="24"/>
    </location>
</feature>
<dbReference type="PANTHER" id="PTHR38332">
    <property type="entry name" value="PROTEIN CBG11604"/>
    <property type="match status" value="1"/>
</dbReference>
<evidence type="ECO:0000313" key="5">
    <source>
        <dbReference type="RefSeq" id="XP_055876891.1"/>
    </source>
</evidence>
<dbReference type="RefSeq" id="XP_055876892.1">
    <property type="nucleotide sequence ID" value="XM_056020917.1"/>
</dbReference>
<organism evidence="4 6">
    <name type="scientific">Biomphalaria glabrata</name>
    <name type="common">Bloodfluke planorb</name>
    <name type="synonym">Freshwater snail</name>
    <dbReference type="NCBI Taxonomy" id="6526"/>
    <lineage>
        <taxon>Eukaryota</taxon>
        <taxon>Metazoa</taxon>
        <taxon>Spiralia</taxon>
        <taxon>Lophotrochozoa</taxon>
        <taxon>Mollusca</taxon>
        <taxon>Gastropoda</taxon>
        <taxon>Heterobranchia</taxon>
        <taxon>Euthyneura</taxon>
        <taxon>Panpulmonata</taxon>
        <taxon>Hygrophila</taxon>
        <taxon>Lymnaeoidea</taxon>
        <taxon>Planorbidae</taxon>
        <taxon>Biomphalaria</taxon>
    </lineage>
</organism>
<evidence type="ECO:0000313" key="4">
    <source>
        <dbReference type="Proteomes" id="UP001165740"/>
    </source>
</evidence>
<accession>A0A9W2ZPJ4</accession>
<feature type="chain" id="PRO_5044702656" evidence="3">
    <location>
        <begin position="25"/>
        <end position="143"/>
    </location>
</feature>
<keyword evidence="2" id="KW-0325">Glycoprotein</keyword>
<keyword evidence="4" id="KW-1185">Reference proteome</keyword>
<name>A0A9W2ZPJ4_BIOGL</name>
<dbReference type="AlphaFoldDB" id="A0A9W2ZPJ4"/>
<evidence type="ECO:0000313" key="6">
    <source>
        <dbReference type="RefSeq" id="XP_055876892.1"/>
    </source>
</evidence>
<dbReference type="OMA" id="CINCYTC"/>
<reference evidence="5 6" key="1">
    <citation type="submission" date="2025-04" db="UniProtKB">
        <authorList>
            <consortium name="RefSeq"/>
        </authorList>
    </citation>
    <scope>IDENTIFICATION</scope>
</reference>
<keyword evidence="1 3" id="KW-0732">Signal</keyword>
<evidence type="ECO:0000256" key="3">
    <source>
        <dbReference type="SAM" id="SignalP"/>
    </source>
</evidence>
<dbReference type="RefSeq" id="XP_055876891.1">
    <property type="nucleotide sequence ID" value="XM_056020916.1"/>
</dbReference>
<dbReference type="GO" id="GO:0030431">
    <property type="term" value="P:sleep"/>
    <property type="evidence" value="ECO:0007669"/>
    <property type="project" value="InterPro"/>
</dbReference>
<sequence>MDIVSYLVAFFVGGLLSTFEMVEAIDCYKCTSIDGATEECEDKFDIGMSTVHFIQRSCQYGYFKGTHCIKFKGEREDGTKITVRDCSNSDWGSHCGGIRYQYDGATEQMIYGCLEACAHDGCNTARQRAPLLPLVLMLALFTH</sequence>
<dbReference type="InterPro" id="IPR031424">
    <property type="entry name" value="QVR-like"/>
</dbReference>
<evidence type="ECO:0000313" key="7">
    <source>
        <dbReference type="RefSeq" id="XP_055876893.1"/>
    </source>
</evidence>
<dbReference type="Proteomes" id="UP001165740">
    <property type="component" value="Chromosome 2"/>
</dbReference>
<dbReference type="RefSeq" id="XP_055876893.1">
    <property type="nucleotide sequence ID" value="XM_056020918.1"/>
</dbReference>
<evidence type="ECO:0000256" key="2">
    <source>
        <dbReference type="ARBA" id="ARBA00023180"/>
    </source>
</evidence>
<proteinExistence type="predicted"/>
<dbReference type="Pfam" id="PF17064">
    <property type="entry name" value="QVR"/>
    <property type="match status" value="1"/>
</dbReference>
<evidence type="ECO:0000256" key="1">
    <source>
        <dbReference type="ARBA" id="ARBA00022729"/>
    </source>
</evidence>
<dbReference type="PANTHER" id="PTHR38332:SF2">
    <property type="entry name" value="PROTEIN QUIVER"/>
    <property type="match status" value="1"/>
</dbReference>
<dbReference type="GeneID" id="129924631"/>
<protein>
    <submittedName>
        <fullName evidence="5 6">Uncharacterized protein LOC129924631 isoform X1</fullName>
    </submittedName>
</protein>
<gene>
    <name evidence="5 6 7" type="primary">LOC129924631</name>
</gene>